<dbReference type="AlphaFoldDB" id="F0WVB0"/>
<feature type="compositionally biased region" description="Acidic residues" evidence="1">
    <location>
        <begin position="1"/>
        <end position="19"/>
    </location>
</feature>
<dbReference type="EMBL" id="FR824337">
    <property type="protein sequence ID" value="CCA25349.1"/>
    <property type="molecule type" value="Genomic_DNA"/>
</dbReference>
<reference evidence="2" key="1">
    <citation type="journal article" date="2011" name="PLoS Biol.">
        <title>Gene gain and loss during evolution of obligate parasitism in the white rust pathogen of Arabidopsis thaliana.</title>
        <authorList>
            <person name="Kemen E."/>
            <person name="Gardiner A."/>
            <person name="Schultz-Larsen T."/>
            <person name="Kemen A.C."/>
            <person name="Balmuth A.L."/>
            <person name="Robert-Seilaniantz A."/>
            <person name="Bailey K."/>
            <person name="Holub E."/>
            <person name="Studholme D.J."/>
            <person name="Maclean D."/>
            <person name="Jones J.D."/>
        </authorList>
    </citation>
    <scope>NUCLEOTIDE SEQUENCE</scope>
</reference>
<evidence type="ECO:0000313" key="2">
    <source>
        <dbReference type="EMBL" id="CCA25349.1"/>
    </source>
</evidence>
<organism evidence="2">
    <name type="scientific">Albugo laibachii Nc14</name>
    <dbReference type="NCBI Taxonomy" id="890382"/>
    <lineage>
        <taxon>Eukaryota</taxon>
        <taxon>Sar</taxon>
        <taxon>Stramenopiles</taxon>
        <taxon>Oomycota</taxon>
        <taxon>Peronosporomycetes</taxon>
        <taxon>Albuginales</taxon>
        <taxon>Albuginaceae</taxon>
        <taxon>Albugo</taxon>
    </lineage>
</organism>
<sequence length="198" mass="22178">MVMDEPMESAEEPVQDVEMDEVKVEPELSQPQLLPPEKMSIGDEVAKYHSPTQPFYENRLVFNPRVERSRSAKKPVCLLEDVLDGDGEQHSEGSNGLPSSKWARIDEYCLFAEAVLAYGASIDGIPDTPNTYAEVIASTESVEWRRAMNAVLSSRAQNHTWTFVPCGTAIHPIGCHCVFAKKRDENVRVIRYNARLVA</sequence>
<feature type="compositionally biased region" description="Low complexity" evidence="1">
    <location>
        <begin position="27"/>
        <end position="36"/>
    </location>
</feature>
<protein>
    <submittedName>
        <fullName evidence="2">Putative polyprotein</fullName>
    </submittedName>
</protein>
<feature type="region of interest" description="Disordered" evidence="1">
    <location>
        <begin position="1"/>
        <end position="36"/>
    </location>
</feature>
<name>F0WVB0_9STRA</name>
<reference evidence="2" key="2">
    <citation type="submission" date="2011-02" db="EMBL/GenBank/DDBJ databases">
        <authorList>
            <person name="MacLean D."/>
        </authorList>
    </citation>
    <scope>NUCLEOTIDE SEQUENCE</scope>
</reference>
<accession>F0WVB0</accession>
<evidence type="ECO:0000256" key="1">
    <source>
        <dbReference type="SAM" id="MobiDB-lite"/>
    </source>
</evidence>
<proteinExistence type="predicted"/>
<dbReference type="HOGENOM" id="CLU_1380305_0_0_1"/>
<gene>
    <name evidence="2" type="primary">AlNc14C292G10255</name>
    <name evidence="2" type="ORF">ALNC14_114930</name>
</gene>